<feature type="chain" id="PRO_5039656055" description="SLH domain-containing protein" evidence="2">
    <location>
        <begin position="22"/>
        <end position="288"/>
    </location>
</feature>
<sequence>MSRLNSLKLTLLTISTAALLAAGCSSEESSPPAEAVPTGAPSSPSASPSPPSSASPSPAEIGKKKVEVEVVASEPQASPAASVQVTDIAGHPAEKAITSLLESGAVMVDSGGQFRPGEAITRREFIHWMYGFDSKGIKPRKPQKASFTDVTVSDKDFDLIEGLQGAGVVTGFPDGSMKLDKELTREELALLWGWYQSADNVVSPLIPLAAAEISYRKYSDREKVGEIFKRAVGHYSQNKLIVKAFGETPALSPQGSVTRSEAALWIATYYNELTGDEKTKFEQRRQNK</sequence>
<dbReference type="Pfam" id="PF00395">
    <property type="entry name" value="SLH"/>
    <property type="match status" value="2"/>
</dbReference>
<evidence type="ECO:0000256" key="2">
    <source>
        <dbReference type="SAM" id="SignalP"/>
    </source>
</evidence>
<feature type="domain" description="SLH" evidence="3">
    <location>
        <begin position="80"/>
        <end position="143"/>
    </location>
</feature>
<evidence type="ECO:0000256" key="1">
    <source>
        <dbReference type="SAM" id="MobiDB-lite"/>
    </source>
</evidence>
<feature type="signal peptide" evidence="2">
    <location>
        <begin position="1"/>
        <end position="21"/>
    </location>
</feature>
<proteinExistence type="predicted"/>
<dbReference type="AlphaFoldDB" id="A0A7X3FLA9"/>
<dbReference type="InterPro" id="IPR001119">
    <property type="entry name" value="SLH_dom"/>
</dbReference>
<evidence type="ECO:0000313" key="5">
    <source>
        <dbReference type="Proteomes" id="UP000490800"/>
    </source>
</evidence>
<feature type="compositionally biased region" description="Low complexity" evidence="1">
    <location>
        <begin position="23"/>
        <end position="46"/>
    </location>
</feature>
<comment type="caution">
    <text evidence="4">The sequence shown here is derived from an EMBL/GenBank/DDBJ whole genome shotgun (WGS) entry which is preliminary data.</text>
</comment>
<dbReference type="Proteomes" id="UP000490800">
    <property type="component" value="Unassembled WGS sequence"/>
</dbReference>
<protein>
    <recommendedName>
        <fullName evidence="3">SLH domain-containing protein</fullName>
    </recommendedName>
</protein>
<evidence type="ECO:0000313" key="4">
    <source>
        <dbReference type="EMBL" id="MVP01594.1"/>
    </source>
</evidence>
<name>A0A7X3FLA9_9BACL</name>
<accession>A0A7X3FLA9</accession>
<keyword evidence="5" id="KW-1185">Reference proteome</keyword>
<feature type="region of interest" description="Disordered" evidence="1">
    <location>
        <begin position="23"/>
        <end position="62"/>
    </location>
</feature>
<dbReference type="EMBL" id="RHLK01000013">
    <property type="protein sequence ID" value="MVP01594.1"/>
    <property type="molecule type" value="Genomic_DNA"/>
</dbReference>
<keyword evidence="2" id="KW-0732">Signal</keyword>
<evidence type="ECO:0000259" key="3">
    <source>
        <dbReference type="PROSITE" id="PS51272"/>
    </source>
</evidence>
<reference evidence="4 5" key="1">
    <citation type="journal article" date="2019" name="Microorganisms">
        <title>Paenibacillus lutrae sp. nov., A Chitinolytic Species Isolated from A River Otter in Castril Natural Park, Granada, Spain.</title>
        <authorList>
            <person name="Rodriguez M."/>
            <person name="Reina J.C."/>
            <person name="Bejar V."/>
            <person name="Llamas I."/>
        </authorList>
    </citation>
    <scope>NUCLEOTIDE SEQUENCE [LARGE SCALE GENOMIC DNA]</scope>
    <source>
        <strain evidence="4 5">N10</strain>
    </source>
</reference>
<organism evidence="4 5">
    <name type="scientific">Paenibacillus lutrae</name>
    <dbReference type="NCBI Taxonomy" id="2078573"/>
    <lineage>
        <taxon>Bacteria</taxon>
        <taxon>Bacillati</taxon>
        <taxon>Bacillota</taxon>
        <taxon>Bacilli</taxon>
        <taxon>Bacillales</taxon>
        <taxon>Paenibacillaceae</taxon>
        <taxon>Paenibacillus</taxon>
    </lineage>
</organism>
<dbReference type="PROSITE" id="PS51257">
    <property type="entry name" value="PROKAR_LIPOPROTEIN"/>
    <property type="match status" value="1"/>
</dbReference>
<gene>
    <name evidence="4" type="ORF">EDM21_19045</name>
</gene>
<dbReference type="PROSITE" id="PS51272">
    <property type="entry name" value="SLH"/>
    <property type="match status" value="1"/>
</dbReference>